<dbReference type="Proteomes" id="UP000800097">
    <property type="component" value="Unassembled WGS sequence"/>
</dbReference>
<evidence type="ECO:0000313" key="3">
    <source>
        <dbReference type="EMBL" id="KAF2275334.1"/>
    </source>
</evidence>
<evidence type="ECO:0000259" key="2">
    <source>
        <dbReference type="PROSITE" id="PS51464"/>
    </source>
</evidence>
<dbReference type="PANTHER" id="PTHR38418:SF2">
    <property type="entry name" value="SUGAR ISOMERASE, KPSF_GUTQ (AFU_ORTHOLOGUE AFUA_6G08860)"/>
    <property type="match status" value="1"/>
</dbReference>
<feature type="region of interest" description="Disordered" evidence="1">
    <location>
        <begin position="248"/>
        <end position="294"/>
    </location>
</feature>
<dbReference type="PROSITE" id="PS51464">
    <property type="entry name" value="SIS"/>
    <property type="match status" value="1"/>
</dbReference>
<name>A0A6A6JGK2_WESOR</name>
<dbReference type="SUPFAM" id="SSF53697">
    <property type="entry name" value="SIS domain"/>
    <property type="match status" value="1"/>
</dbReference>
<dbReference type="OrthoDB" id="1872003at2759"/>
<dbReference type="PANTHER" id="PTHR38418">
    <property type="entry name" value="SUGAR ISOMERASE, KPSF/GUTQ (AFU_ORTHOLOGUE AFUA_6G08860)"/>
    <property type="match status" value="1"/>
</dbReference>
<sequence>MDDYFLVDNSPQTEPEQHPTSMKRKRSSELLLTPPLLTPPISHCGTESERVVSRAVNVVSTAATALSQISILYQSDHAASEGLVRAVEILTRVQEDKGKLLVCGVGKSGLVGQKTVATMKSLGLACSFLHASEALHGDLGDLRSNDAILFISYSGKTPELLHLLSHIPLSTPLLAISGHKHPSECLLLHNRPNAILLPAPIHESEEESFGVSAPTTSTTVAISVGDMLALTLADQIYQDDTKNVFQRNHPGGTIGANARRKSLAQSVEVPVAKRTRTETTALPPSPPKSGLGAE</sequence>
<protein>
    <submittedName>
        <fullName evidence="3">Sugar isomerase</fullName>
    </submittedName>
</protein>
<keyword evidence="4" id="KW-1185">Reference proteome</keyword>
<dbReference type="GO" id="GO:0097367">
    <property type="term" value="F:carbohydrate derivative binding"/>
    <property type="evidence" value="ECO:0007669"/>
    <property type="project" value="InterPro"/>
</dbReference>
<gene>
    <name evidence="3" type="ORF">EI97DRAFT_434193</name>
</gene>
<dbReference type="InterPro" id="IPR001347">
    <property type="entry name" value="SIS_dom"/>
</dbReference>
<dbReference type="Gene3D" id="3.40.50.10490">
    <property type="entry name" value="Glucose-6-phosphate isomerase like protein, domain 1"/>
    <property type="match status" value="1"/>
</dbReference>
<dbReference type="GO" id="GO:1901135">
    <property type="term" value="P:carbohydrate derivative metabolic process"/>
    <property type="evidence" value="ECO:0007669"/>
    <property type="project" value="InterPro"/>
</dbReference>
<dbReference type="AlphaFoldDB" id="A0A6A6JGK2"/>
<dbReference type="GeneID" id="54551735"/>
<dbReference type="EMBL" id="ML986497">
    <property type="protein sequence ID" value="KAF2275334.1"/>
    <property type="molecule type" value="Genomic_DNA"/>
</dbReference>
<reference evidence="3" key="1">
    <citation type="journal article" date="2020" name="Stud. Mycol.">
        <title>101 Dothideomycetes genomes: a test case for predicting lifestyles and emergence of pathogens.</title>
        <authorList>
            <person name="Haridas S."/>
            <person name="Albert R."/>
            <person name="Binder M."/>
            <person name="Bloem J."/>
            <person name="Labutti K."/>
            <person name="Salamov A."/>
            <person name="Andreopoulos B."/>
            <person name="Baker S."/>
            <person name="Barry K."/>
            <person name="Bills G."/>
            <person name="Bluhm B."/>
            <person name="Cannon C."/>
            <person name="Castanera R."/>
            <person name="Culley D."/>
            <person name="Daum C."/>
            <person name="Ezra D."/>
            <person name="Gonzalez J."/>
            <person name="Henrissat B."/>
            <person name="Kuo A."/>
            <person name="Liang C."/>
            <person name="Lipzen A."/>
            <person name="Lutzoni F."/>
            <person name="Magnuson J."/>
            <person name="Mondo S."/>
            <person name="Nolan M."/>
            <person name="Ohm R."/>
            <person name="Pangilinan J."/>
            <person name="Park H.-J."/>
            <person name="Ramirez L."/>
            <person name="Alfaro M."/>
            <person name="Sun H."/>
            <person name="Tritt A."/>
            <person name="Yoshinaga Y."/>
            <person name="Zwiers L.-H."/>
            <person name="Turgeon B."/>
            <person name="Goodwin S."/>
            <person name="Spatafora J."/>
            <person name="Crous P."/>
            <person name="Grigoriev I."/>
        </authorList>
    </citation>
    <scope>NUCLEOTIDE SEQUENCE</scope>
    <source>
        <strain evidence="3">CBS 379.55</strain>
    </source>
</reference>
<proteinExistence type="predicted"/>
<dbReference type="RefSeq" id="XP_033652873.1">
    <property type="nucleotide sequence ID" value="XM_033798560.1"/>
</dbReference>
<keyword evidence="3" id="KW-0413">Isomerase</keyword>
<feature type="domain" description="SIS" evidence="2">
    <location>
        <begin position="89"/>
        <end position="238"/>
    </location>
</feature>
<feature type="region of interest" description="Disordered" evidence="1">
    <location>
        <begin position="1"/>
        <end position="27"/>
    </location>
</feature>
<organism evidence="3 4">
    <name type="scientific">Westerdykella ornata</name>
    <dbReference type="NCBI Taxonomy" id="318751"/>
    <lineage>
        <taxon>Eukaryota</taxon>
        <taxon>Fungi</taxon>
        <taxon>Dikarya</taxon>
        <taxon>Ascomycota</taxon>
        <taxon>Pezizomycotina</taxon>
        <taxon>Dothideomycetes</taxon>
        <taxon>Pleosporomycetidae</taxon>
        <taxon>Pleosporales</taxon>
        <taxon>Sporormiaceae</taxon>
        <taxon>Westerdykella</taxon>
    </lineage>
</organism>
<dbReference type="Pfam" id="PF01380">
    <property type="entry name" value="SIS"/>
    <property type="match status" value="1"/>
</dbReference>
<accession>A0A6A6JGK2</accession>
<dbReference type="InterPro" id="IPR046348">
    <property type="entry name" value="SIS_dom_sf"/>
</dbReference>
<dbReference type="GO" id="GO:0016853">
    <property type="term" value="F:isomerase activity"/>
    <property type="evidence" value="ECO:0007669"/>
    <property type="project" value="UniProtKB-KW"/>
</dbReference>
<evidence type="ECO:0000313" key="4">
    <source>
        <dbReference type="Proteomes" id="UP000800097"/>
    </source>
</evidence>
<feature type="compositionally biased region" description="Polar residues" evidence="1">
    <location>
        <begin position="9"/>
        <end position="20"/>
    </location>
</feature>
<evidence type="ECO:0000256" key="1">
    <source>
        <dbReference type="SAM" id="MobiDB-lite"/>
    </source>
</evidence>